<sequence>MDEKRCVNCGGPVTDKPIDRKPEEKSTIHQGVALKQEPSNDLICHNCQIIVTYSLEPQQTDEALSKNSCINCGKPLLQIRSHLLKTNTKRENLIKNIIIEWIAPQEVSPSSRICHPCWQKADRASVQRTTAPTKESEIILPNYTRAGNSERRCIFPKCQATERIHVPTSIRVRLLCDLSYYVPPKCRICRFHLRSRMWNSLITRKANRAFTADLIEDLLSLLKNQIGNNIDFENIEDSDEELVFYWLGISKDQFRQVLEEVPRLKNSHRGATGLAACLTKFRTGVSDQQLSVLFKLPRSTLVRLMSKAREVLSQDSVGQHLGLQSVITDMNIIAD</sequence>
<accession>A0AAV1K674</accession>
<reference evidence="1 2" key="1">
    <citation type="submission" date="2023-11" db="EMBL/GenBank/DDBJ databases">
        <authorList>
            <person name="Okamura Y."/>
        </authorList>
    </citation>
    <scope>NUCLEOTIDE SEQUENCE [LARGE SCALE GENOMIC DNA]</scope>
</reference>
<protein>
    <submittedName>
        <fullName evidence="1">Uncharacterized protein</fullName>
    </submittedName>
</protein>
<dbReference type="EMBL" id="CAVLEF010000281">
    <property type="protein sequence ID" value="CAK1555942.1"/>
    <property type="molecule type" value="Genomic_DNA"/>
</dbReference>
<evidence type="ECO:0000313" key="1">
    <source>
        <dbReference type="EMBL" id="CAK1555942.1"/>
    </source>
</evidence>
<comment type="caution">
    <text evidence="1">The sequence shown here is derived from an EMBL/GenBank/DDBJ whole genome shotgun (WGS) entry which is preliminary data.</text>
</comment>
<evidence type="ECO:0000313" key="2">
    <source>
        <dbReference type="Proteomes" id="UP001497472"/>
    </source>
</evidence>
<keyword evidence="2" id="KW-1185">Reference proteome</keyword>
<proteinExistence type="predicted"/>
<dbReference type="AlphaFoldDB" id="A0AAV1K674"/>
<name>A0AAV1K674_9NEOP</name>
<dbReference type="Proteomes" id="UP001497472">
    <property type="component" value="Unassembled WGS sequence"/>
</dbReference>
<organism evidence="1 2">
    <name type="scientific">Leptosia nina</name>
    <dbReference type="NCBI Taxonomy" id="320188"/>
    <lineage>
        <taxon>Eukaryota</taxon>
        <taxon>Metazoa</taxon>
        <taxon>Ecdysozoa</taxon>
        <taxon>Arthropoda</taxon>
        <taxon>Hexapoda</taxon>
        <taxon>Insecta</taxon>
        <taxon>Pterygota</taxon>
        <taxon>Neoptera</taxon>
        <taxon>Endopterygota</taxon>
        <taxon>Lepidoptera</taxon>
        <taxon>Glossata</taxon>
        <taxon>Ditrysia</taxon>
        <taxon>Papilionoidea</taxon>
        <taxon>Pieridae</taxon>
        <taxon>Pierinae</taxon>
        <taxon>Leptosia</taxon>
    </lineage>
</organism>
<gene>
    <name evidence="1" type="ORF">LNINA_LOCUS14724</name>
</gene>